<accession>A0A9P4R4R3</accession>
<organism evidence="2 3">
    <name type="scientific">Polyplosphaeria fusca</name>
    <dbReference type="NCBI Taxonomy" id="682080"/>
    <lineage>
        <taxon>Eukaryota</taxon>
        <taxon>Fungi</taxon>
        <taxon>Dikarya</taxon>
        <taxon>Ascomycota</taxon>
        <taxon>Pezizomycotina</taxon>
        <taxon>Dothideomycetes</taxon>
        <taxon>Pleosporomycetidae</taxon>
        <taxon>Pleosporales</taxon>
        <taxon>Tetraplosphaeriaceae</taxon>
        <taxon>Polyplosphaeria</taxon>
    </lineage>
</organism>
<evidence type="ECO:0000256" key="1">
    <source>
        <dbReference type="SAM" id="MobiDB-lite"/>
    </source>
</evidence>
<feature type="region of interest" description="Disordered" evidence="1">
    <location>
        <begin position="1"/>
        <end position="59"/>
    </location>
</feature>
<proteinExistence type="predicted"/>
<dbReference type="AlphaFoldDB" id="A0A9P4R4R3"/>
<feature type="non-terminal residue" evidence="2">
    <location>
        <position position="1"/>
    </location>
</feature>
<gene>
    <name evidence="2" type="ORF">EJ04DRAFT_396242</name>
</gene>
<sequence>PQRPGTSGTEMFLTDNRRTASANYQAAQRAENAYKAKKRSSGARQHRHEATSHFKQSARHLKEGIKSTFRFFAAAPWVL</sequence>
<evidence type="ECO:0000313" key="3">
    <source>
        <dbReference type="Proteomes" id="UP000799444"/>
    </source>
</evidence>
<comment type="caution">
    <text evidence="2">The sequence shown here is derived from an EMBL/GenBank/DDBJ whole genome shotgun (WGS) entry which is preliminary data.</text>
</comment>
<protein>
    <submittedName>
        <fullName evidence="2">Uncharacterized protein</fullName>
    </submittedName>
</protein>
<dbReference type="EMBL" id="ML996120">
    <property type="protein sequence ID" value="KAF2736916.1"/>
    <property type="molecule type" value="Genomic_DNA"/>
</dbReference>
<evidence type="ECO:0000313" key="2">
    <source>
        <dbReference type="EMBL" id="KAF2736916.1"/>
    </source>
</evidence>
<dbReference type="OrthoDB" id="4771937at2759"/>
<feature type="compositionally biased region" description="Basic residues" evidence="1">
    <location>
        <begin position="35"/>
        <end position="47"/>
    </location>
</feature>
<keyword evidence="3" id="KW-1185">Reference proteome</keyword>
<reference evidence="2" key="1">
    <citation type="journal article" date="2020" name="Stud. Mycol.">
        <title>101 Dothideomycetes genomes: a test case for predicting lifestyles and emergence of pathogens.</title>
        <authorList>
            <person name="Haridas S."/>
            <person name="Albert R."/>
            <person name="Binder M."/>
            <person name="Bloem J."/>
            <person name="Labutti K."/>
            <person name="Salamov A."/>
            <person name="Andreopoulos B."/>
            <person name="Baker S."/>
            <person name="Barry K."/>
            <person name="Bills G."/>
            <person name="Bluhm B."/>
            <person name="Cannon C."/>
            <person name="Castanera R."/>
            <person name="Culley D."/>
            <person name="Daum C."/>
            <person name="Ezra D."/>
            <person name="Gonzalez J."/>
            <person name="Henrissat B."/>
            <person name="Kuo A."/>
            <person name="Liang C."/>
            <person name="Lipzen A."/>
            <person name="Lutzoni F."/>
            <person name="Magnuson J."/>
            <person name="Mondo S."/>
            <person name="Nolan M."/>
            <person name="Ohm R."/>
            <person name="Pangilinan J."/>
            <person name="Park H.-J."/>
            <person name="Ramirez L."/>
            <person name="Alfaro M."/>
            <person name="Sun H."/>
            <person name="Tritt A."/>
            <person name="Yoshinaga Y."/>
            <person name="Zwiers L.-H."/>
            <person name="Turgeon B."/>
            <person name="Goodwin S."/>
            <person name="Spatafora J."/>
            <person name="Crous P."/>
            <person name="Grigoriev I."/>
        </authorList>
    </citation>
    <scope>NUCLEOTIDE SEQUENCE</scope>
    <source>
        <strain evidence="2">CBS 125425</strain>
    </source>
</reference>
<name>A0A9P4R4R3_9PLEO</name>
<dbReference type="Proteomes" id="UP000799444">
    <property type="component" value="Unassembled WGS sequence"/>
</dbReference>
<feature type="non-terminal residue" evidence="2">
    <location>
        <position position="79"/>
    </location>
</feature>